<proteinExistence type="predicted"/>
<gene>
    <name evidence="1" type="ORF">C0Z16_25090</name>
</gene>
<sequence length="198" mass="22765">MDGRCDGALVWHHPKLLCSVMKKMETLPATEHPYQSCPLLGFSIYSVMQVRLLRKLGDQFVQSANQLMSKEPERLFDGEDHLDTYGQFWLWVLGTYEVTRTMKEARSCFSSGVSARIAAFNQRLSKVRMPFAKQQHRGKKSMVGGEPAVNTFDFNRRDLVFRIENADFYAKDLVREFDELIDGIEAEDVIRPIHAAFP</sequence>
<evidence type="ECO:0000313" key="1">
    <source>
        <dbReference type="EMBL" id="PMS27304.1"/>
    </source>
</evidence>
<dbReference type="Proteomes" id="UP000235659">
    <property type="component" value="Unassembled WGS sequence"/>
</dbReference>
<protein>
    <submittedName>
        <fullName evidence="1">Uncharacterized protein</fullName>
    </submittedName>
</protein>
<organism evidence="1 2">
    <name type="scientific">Paraburkholderia rhynchosiae</name>
    <dbReference type="NCBI Taxonomy" id="487049"/>
    <lineage>
        <taxon>Bacteria</taxon>
        <taxon>Pseudomonadati</taxon>
        <taxon>Pseudomonadota</taxon>
        <taxon>Betaproteobacteria</taxon>
        <taxon>Burkholderiales</taxon>
        <taxon>Burkholderiaceae</taxon>
        <taxon>Paraburkholderia</taxon>
    </lineage>
</organism>
<reference evidence="1 2" key="1">
    <citation type="submission" date="2018-01" db="EMBL/GenBank/DDBJ databases">
        <title>Whole genome analyses suggest that Burkholderia sensu lato contains two further novel genera in the rhizoxinica-symbiotica group Mycetohabitans gen. nov., and Trinickia gen. nov.: implications for the evolution of diazotrophy and nodulation in the Burkholderiaceae.</title>
        <authorList>
            <person name="Estrada-de los Santos P."/>
            <person name="Palmer M."/>
            <person name="Chavez-Ramirez B."/>
            <person name="Beukes C."/>
            <person name="Steenkamp E.T."/>
            <person name="Hirsch A.M."/>
            <person name="Manyaka P."/>
            <person name="Maluk M."/>
            <person name="Lafos M."/>
            <person name="Crook M."/>
            <person name="Gross E."/>
            <person name="Simon M.F."/>
            <person name="Bueno dos Reis Junior F."/>
            <person name="Poole P.S."/>
            <person name="Venter S.N."/>
            <person name="James E.K."/>
        </authorList>
    </citation>
    <scope>NUCLEOTIDE SEQUENCE [LARGE SCALE GENOMIC DNA]</scope>
    <source>
        <strain evidence="1 2">WSM 3937</strain>
    </source>
</reference>
<dbReference type="EMBL" id="PNXY01000021">
    <property type="protein sequence ID" value="PMS27304.1"/>
    <property type="molecule type" value="Genomic_DNA"/>
</dbReference>
<evidence type="ECO:0000313" key="2">
    <source>
        <dbReference type="Proteomes" id="UP000235659"/>
    </source>
</evidence>
<comment type="caution">
    <text evidence="1">The sequence shown here is derived from an EMBL/GenBank/DDBJ whole genome shotgun (WGS) entry which is preliminary data.</text>
</comment>
<name>A0ABX4UZE4_9BURK</name>
<keyword evidence="2" id="KW-1185">Reference proteome</keyword>
<accession>A0ABX4UZE4</accession>